<dbReference type="Gene3D" id="3.50.80.20">
    <property type="entry name" value="D-Ala-D-Ala carboxypeptidase C, peptidase S13"/>
    <property type="match status" value="1"/>
</dbReference>
<comment type="similarity">
    <text evidence="1">Belongs to the peptidase S13 family.</text>
</comment>
<dbReference type="AlphaFoldDB" id="A0A318SDA0"/>
<evidence type="ECO:0000313" key="4">
    <source>
        <dbReference type="EMBL" id="PYE74968.1"/>
    </source>
</evidence>
<keyword evidence="4" id="KW-0645">Protease</keyword>
<dbReference type="Gene3D" id="3.40.710.10">
    <property type="entry name" value="DD-peptidase/beta-lactamase superfamily"/>
    <property type="match status" value="2"/>
</dbReference>
<accession>A0A318SDA0</accession>
<dbReference type="NCBIfam" id="TIGR00666">
    <property type="entry name" value="PBP4"/>
    <property type="match status" value="1"/>
</dbReference>
<name>A0A318SDA0_9BURK</name>
<keyword evidence="5" id="KW-1185">Reference proteome</keyword>
<comment type="caution">
    <text evidence="4">The sequence shown here is derived from an EMBL/GenBank/DDBJ whole genome shotgun (WGS) entry which is preliminary data.</text>
</comment>
<evidence type="ECO:0000256" key="1">
    <source>
        <dbReference type="ARBA" id="ARBA00006096"/>
    </source>
</evidence>
<keyword evidence="4" id="KW-0121">Carboxypeptidase</keyword>
<dbReference type="PANTHER" id="PTHR30023">
    <property type="entry name" value="D-ALANYL-D-ALANINE CARBOXYPEPTIDASE"/>
    <property type="match status" value="1"/>
</dbReference>
<dbReference type="GO" id="GO:0006508">
    <property type="term" value="P:proteolysis"/>
    <property type="evidence" value="ECO:0007669"/>
    <property type="project" value="InterPro"/>
</dbReference>
<organism evidence="4 5">
    <name type="scientific">Xylophilus ampelinus</name>
    <dbReference type="NCBI Taxonomy" id="54067"/>
    <lineage>
        <taxon>Bacteria</taxon>
        <taxon>Pseudomonadati</taxon>
        <taxon>Pseudomonadota</taxon>
        <taxon>Betaproteobacteria</taxon>
        <taxon>Burkholderiales</taxon>
        <taxon>Xylophilus</taxon>
    </lineage>
</organism>
<gene>
    <name evidence="4" type="ORF">DFQ15_12250</name>
</gene>
<evidence type="ECO:0000313" key="5">
    <source>
        <dbReference type="Proteomes" id="UP000247540"/>
    </source>
</evidence>
<sequence>MNPFPALPAPRFARTHVVPSLRRLRAFAAVATLALGSLAAVAQALPAETLPPEVDAALLRAKLPREALSVVVAEASGGAPRIDFRAHQPVNPASVMKLVTTYAGLELLGPVYTWNTPVYFGGPVDADGTLQGDLVIRGQGDPKLVVERLWLLLRRLQAQGVRTIAGDIVLDRSAFVLPPHNPADFDGEPSRPYNAAPDALLVNFKSVTLGFVPDAAGGNATVMLDPPLADVRLQARVPLAPAGTACGDWRTGLQAGLQDPARIGFTGSYPASCGEKQWPVAYADPNAFAGRAIAGLWRSMGGRLAGHVRDGRVPAGLQPAFTVVSPPLPEVVRDINKFSNNVMAQQLFLTLSLQTRGTGSFDGSRAVVDQWWRSRFGASEPPPAADNGAGLSRDARITAQGLARMLQTAWLSPLMPDLMASLPMTGIDGTLRRSKARAGTAHLKTGSLRDVQAIAGFVHADDGRRFVLVAIANHPNAGAARPAFDALVDWTARQPQAR</sequence>
<dbReference type="InterPro" id="IPR000667">
    <property type="entry name" value="Peptidase_S13"/>
</dbReference>
<dbReference type="Proteomes" id="UP000247540">
    <property type="component" value="Unassembled WGS sequence"/>
</dbReference>
<feature type="signal peptide" evidence="3">
    <location>
        <begin position="1"/>
        <end position="42"/>
    </location>
</feature>
<dbReference type="EMBL" id="QJTC01000022">
    <property type="protein sequence ID" value="PYE74968.1"/>
    <property type="molecule type" value="Genomic_DNA"/>
</dbReference>
<dbReference type="GO" id="GO:0000270">
    <property type="term" value="P:peptidoglycan metabolic process"/>
    <property type="evidence" value="ECO:0007669"/>
    <property type="project" value="TreeGrafter"/>
</dbReference>
<dbReference type="GO" id="GO:0004185">
    <property type="term" value="F:serine-type carboxypeptidase activity"/>
    <property type="evidence" value="ECO:0007669"/>
    <property type="project" value="InterPro"/>
</dbReference>
<evidence type="ECO:0000256" key="2">
    <source>
        <dbReference type="ARBA" id="ARBA00022801"/>
    </source>
</evidence>
<dbReference type="Pfam" id="PF02113">
    <property type="entry name" value="Peptidase_S13"/>
    <property type="match status" value="1"/>
</dbReference>
<evidence type="ECO:0000256" key="3">
    <source>
        <dbReference type="SAM" id="SignalP"/>
    </source>
</evidence>
<proteinExistence type="inferred from homology"/>
<dbReference type="SUPFAM" id="SSF56601">
    <property type="entry name" value="beta-lactamase/transpeptidase-like"/>
    <property type="match status" value="1"/>
</dbReference>
<protein>
    <submittedName>
        <fullName evidence="4">D-alanyl-D-alanine carboxypeptidase/D-alanyl-D-alanine-endopeptidase (Penicillin-binding protein 4)</fullName>
    </submittedName>
</protein>
<dbReference type="PRINTS" id="PR00922">
    <property type="entry name" value="DADACBPTASE3"/>
</dbReference>
<dbReference type="PANTHER" id="PTHR30023:SF0">
    <property type="entry name" value="PENICILLIN-SENSITIVE CARBOXYPEPTIDASE A"/>
    <property type="match status" value="1"/>
</dbReference>
<keyword evidence="3" id="KW-0732">Signal</keyword>
<keyword evidence="2" id="KW-0378">Hydrolase</keyword>
<dbReference type="InterPro" id="IPR012338">
    <property type="entry name" value="Beta-lactam/transpept-like"/>
</dbReference>
<feature type="chain" id="PRO_5016271049" evidence="3">
    <location>
        <begin position="43"/>
        <end position="498"/>
    </location>
</feature>
<reference evidence="4 5" key="1">
    <citation type="submission" date="2018-06" db="EMBL/GenBank/DDBJ databases">
        <title>Genomic Encyclopedia of Type Strains, Phase III (KMG-III): the genomes of soil and plant-associated and newly described type strains.</title>
        <authorList>
            <person name="Whitman W."/>
        </authorList>
    </citation>
    <scope>NUCLEOTIDE SEQUENCE [LARGE SCALE GENOMIC DNA]</scope>
    <source>
        <strain evidence="4 5">CECT 7646</strain>
    </source>
</reference>